<keyword evidence="7" id="KW-1185">Reference proteome</keyword>
<dbReference type="Proteomes" id="UP000530564">
    <property type="component" value="Unassembled WGS sequence"/>
</dbReference>
<keyword evidence="3 5" id="KW-1133">Transmembrane helix</keyword>
<feature type="transmembrane region" description="Helical" evidence="5">
    <location>
        <begin position="166"/>
        <end position="190"/>
    </location>
</feature>
<dbReference type="RefSeq" id="WP_183773925.1">
    <property type="nucleotide sequence ID" value="NZ_JACIDK010000004.1"/>
</dbReference>
<dbReference type="EMBL" id="JACIDK010000004">
    <property type="protein sequence ID" value="MBB3892151.1"/>
    <property type="molecule type" value="Genomic_DNA"/>
</dbReference>
<evidence type="ECO:0000256" key="5">
    <source>
        <dbReference type="SAM" id="Phobius"/>
    </source>
</evidence>
<sequence>MEALKQILPLLLTLSLAGLVMTVGLKAGHGDLLYVLRRPGLLIRAILAVEVIPPIAAAAMVWVLPLEPAVKAGIMLMAISPVPPLVPGKQLSIGARKEYAYGVYLAMALLTIIAVPLVFDLAARLFGQPRTLPFHTIAATVATGVLIPLGLGMLVRRIAPDFAERIVPWVYRLSMLLVLLVFFPILATIWPAIRSLIGDGAVIAMAALTLVTLIGGHMLGGPADYDRATLAVASSVRHPGIAMLIANTTFADKRVTAAVLLYLLVSMIMGALYQAWFKHRYPAARPA</sequence>
<feature type="transmembrane region" description="Helical" evidence="5">
    <location>
        <begin position="41"/>
        <end position="63"/>
    </location>
</feature>
<evidence type="ECO:0000313" key="7">
    <source>
        <dbReference type="Proteomes" id="UP000530564"/>
    </source>
</evidence>
<reference evidence="6 7" key="1">
    <citation type="submission" date="2020-08" db="EMBL/GenBank/DDBJ databases">
        <title>Genomic Encyclopedia of Type Strains, Phase IV (KMG-IV): sequencing the most valuable type-strain genomes for metagenomic binning, comparative biology and taxonomic classification.</title>
        <authorList>
            <person name="Goeker M."/>
        </authorList>
    </citation>
    <scope>NUCLEOTIDE SEQUENCE [LARGE SCALE GENOMIC DNA]</scope>
    <source>
        <strain evidence="6 7">DSM 21793</strain>
    </source>
</reference>
<evidence type="ECO:0000256" key="2">
    <source>
        <dbReference type="ARBA" id="ARBA00022692"/>
    </source>
</evidence>
<dbReference type="InterPro" id="IPR004710">
    <property type="entry name" value="Bilac:Na_transpt"/>
</dbReference>
<feature type="transmembrane region" description="Helical" evidence="5">
    <location>
        <begin position="196"/>
        <end position="216"/>
    </location>
</feature>
<gene>
    <name evidence="6" type="ORF">GGQ61_002884</name>
</gene>
<organism evidence="6 7">
    <name type="scientific">Phenylobacterium haematophilum</name>
    <dbReference type="NCBI Taxonomy" id="98513"/>
    <lineage>
        <taxon>Bacteria</taxon>
        <taxon>Pseudomonadati</taxon>
        <taxon>Pseudomonadota</taxon>
        <taxon>Alphaproteobacteria</taxon>
        <taxon>Caulobacterales</taxon>
        <taxon>Caulobacteraceae</taxon>
        <taxon>Phenylobacterium</taxon>
    </lineage>
</organism>
<keyword evidence="4 5" id="KW-0472">Membrane</keyword>
<proteinExistence type="predicted"/>
<dbReference type="AlphaFoldDB" id="A0A840A3U3"/>
<comment type="caution">
    <text evidence="6">The sequence shown here is derived from an EMBL/GenBank/DDBJ whole genome shotgun (WGS) entry which is preliminary data.</text>
</comment>
<evidence type="ECO:0000256" key="1">
    <source>
        <dbReference type="ARBA" id="ARBA00004141"/>
    </source>
</evidence>
<feature type="transmembrane region" description="Helical" evidence="5">
    <location>
        <begin position="99"/>
        <end position="119"/>
    </location>
</feature>
<dbReference type="Pfam" id="PF01758">
    <property type="entry name" value="SBF"/>
    <property type="match status" value="1"/>
</dbReference>
<name>A0A840A3U3_9CAUL</name>
<dbReference type="Gene3D" id="1.20.1530.20">
    <property type="match status" value="1"/>
</dbReference>
<keyword evidence="2 5" id="KW-0812">Transmembrane</keyword>
<protein>
    <submittedName>
        <fullName evidence="6">BASS family bile acid:Na+ symporter</fullName>
    </submittedName>
</protein>
<dbReference type="InterPro" id="IPR038770">
    <property type="entry name" value="Na+/solute_symporter_sf"/>
</dbReference>
<feature type="transmembrane region" description="Helical" evidence="5">
    <location>
        <begin position="258"/>
        <end position="277"/>
    </location>
</feature>
<accession>A0A840A3U3</accession>
<feature type="transmembrane region" description="Helical" evidence="5">
    <location>
        <begin position="6"/>
        <end position="29"/>
    </location>
</feature>
<evidence type="ECO:0000256" key="3">
    <source>
        <dbReference type="ARBA" id="ARBA00022989"/>
    </source>
</evidence>
<feature type="transmembrane region" description="Helical" evidence="5">
    <location>
        <begin position="131"/>
        <end position="154"/>
    </location>
</feature>
<dbReference type="GO" id="GO:0016020">
    <property type="term" value="C:membrane"/>
    <property type="evidence" value="ECO:0007669"/>
    <property type="project" value="UniProtKB-SubCell"/>
</dbReference>
<dbReference type="InterPro" id="IPR002657">
    <property type="entry name" value="BilAc:Na_symport/Acr3"/>
</dbReference>
<evidence type="ECO:0000313" key="6">
    <source>
        <dbReference type="EMBL" id="MBB3892151.1"/>
    </source>
</evidence>
<dbReference type="PANTHER" id="PTHR10361:SF28">
    <property type="entry name" value="P3 PROTEIN-RELATED"/>
    <property type="match status" value="1"/>
</dbReference>
<evidence type="ECO:0000256" key="4">
    <source>
        <dbReference type="ARBA" id="ARBA00023136"/>
    </source>
</evidence>
<dbReference type="PANTHER" id="PTHR10361">
    <property type="entry name" value="SODIUM-BILE ACID COTRANSPORTER"/>
    <property type="match status" value="1"/>
</dbReference>
<comment type="subcellular location">
    <subcellularLocation>
        <location evidence="1">Membrane</location>
        <topology evidence="1">Multi-pass membrane protein</topology>
    </subcellularLocation>
</comment>